<dbReference type="PANTHER" id="PTHR22930:SF284">
    <property type="entry name" value="DDE TNP4 DOMAIN-CONTAINING PROTEIN"/>
    <property type="match status" value="1"/>
</dbReference>
<evidence type="ECO:0000256" key="6">
    <source>
        <dbReference type="ARBA" id="ARBA00022801"/>
    </source>
</evidence>
<evidence type="ECO:0000256" key="5">
    <source>
        <dbReference type="ARBA" id="ARBA00022723"/>
    </source>
</evidence>
<keyword evidence="5" id="KW-0479">Metal-binding</keyword>
<dbReference type="Proteomes" id="UP001152888">
    <property type="component" value="Unassembled WGS sequence"/>
</dbReference>
<dbReference type="InterPro" id="IPR045249">
    <property type="entry name" value="HARBI1-like"/>
</dbReference>
<proteinExistence type="inferred from homology"/>
<evidence type="ECO:0000256" key="4">
    <source>
        <dbReference type="ARBA" id="ARBA00022722"/>
    </source>
</evidence>
<evidence type="ECO:0000256" key="7">
    <source>
        <dbReference type="ARBA" id="ARBA00023242"/>
    </source>
</evidence>
<dbReference type="EMBL" id="CAKOFQ010007566">
    <property type="protein sequence ID" value="CAH2003968.1"/>
    <property type="molecule type" value="Genomic_DNA"/>
</dbReference>
<organism evidence="9 10">
    <name type="scientific">Acanthoscelides obtectus</name>
    <name type="common">Bean weevil</name>
    <name type="synonym">Bruchus obtectus</name>
    <dbReference type="NCBI Taxonomy" id="200917"/>
    <lineage>
        <taxon>Eukaryota</taxon>
        <taxon>Metazoa</taxon>
        <taxon>Ecdysozoa</taxon>
        <taxon>Arthropoda</taxon>
        <taxon>Hexapoda</taxon>
        <taxon>Insecta</taxon>
        <taxon>Pterygota</taxon>
        <taxon>Neoptera</taxon>
        <taxon>Endopterygota</taxon>
        <taxon>Coleoptera</taxon>
        <taxon>Polyphaga</taxon>
        <taxon>Cucujiformia</taxon>
        <taxon>Chrysomeloidea</taxon>
        <taxon>Chrysomelidae</taxon>
        <taxon>Bruchinae</taxon>
        <taxon>Bruchini</taxon>
        <taxon>Acanthoscelides</taxon>
    </lineage>
</organism>
<sequence length="412" mass="48080">MDNKKKLAIIGGFIVLFDEKKKKRLWSKRWFLERRKYSHMSLIRELQTTEPHDLHNFLRMDKEAFEILLQYVEDPLIQRNTTHMREAVSSRERLIATLRYLATGRSVEDLKFSCAISPQLLGKIIPETCWALFMTLKNEYLKFPSSTNDWLEIANGFKRSCDFEHCLGAMDGKHIAIKKPPNSGSFFYNYKGFFSTVLFAIVNANYEFIYVYTGINGRVSDGGVLQETDFYEKLENHTLNIPPPHHLEKSAVKLPYVFIGDDAFSLTENVMKPYSINGISHDEKVFNYRLCRARRVVENVFGILASRFRILLSTITLSNVEKVDKVVLACCVLHNFLRRKCSNYMNIRSVDRENSDHIIQDGDWREELRQLHGLQNRRTYYNDIAKNVRKAFTNYYNNEGGVSFQENMINGN</sequence>
<evidence type="ECO:0000259" key="8">
    <source>
        <dbReference type="Pfam" id="PF13359"/>
    </source>
</evidence>
<protein>
    <recommendedName>
        <fullName evidence="8">DDE Tnp4 domain-containing protein</fullName>
    </recommendedName>
</protein>
<reference evidence="9" key="1">
    <citation type="submission" date="2022-03" db="EMBL/GenBank/DDBJ databases">
        <authorList>
            <person name="Sayadi A."/>
        </authorList>
    </citation>
    <scope>NUCLEOTIDE SEQUENCE</scope>
</reference>
<gene>
    <name evidence="9" type="ORF">ACAOBT_LOCUS27731</name>
</gene>
<keyword evidence="4" id="KW-0540">Nuclease</keyword>
<dbReference type="AlphaFoldDB" id="A0A9P0LVJ3"/>
<keyword evidence="7" id="KW-0539">Nucleus</keyword>
<dbReference type="InterPro" id="IPR027806">
    <property type="entry name" value="HARBI1_dom"/>
</dbReference>
<dbReference type="GO" id="GO:0046872">
    <property type="term" value="F:metal ion binding"/>
    <property type="evidence" value="ECO:0007669"/>
    <property type="project" value="UniProtKB-KW"/>
</dbReference>
<accession>A0A9P0LVJ3</accession>
<evidence type="ECO:0000256" key="2">
    <source>
        <dbReference type="ARBA" id="ARBA00004123"/>
    </source>
</evidence>
<comment type="similarity">
    <text evidence="3">Belongs to the HARBI1 family.</text>
</comment>
<evidence type="ECO:0000313" key="9">
    <source>
        <dbReference type="EMBL" id="CAH2003968.1"/>
    </source>
</evidence>
<comment type="caution">
    <text evidence="9">The sequence shown here is derived from an EMBL/GenBank/DDBJ whole genome shotgun (WGS) entry which is preliminary data.</text>
</comment>
<feature type="domain" description="DDE Tnp4" evidence="8">
    <location>
        <begin position="170"/>
        <end position="335"/>
    </location>
</feature>
<dbReference type="GO" id="GO:0004518">
    <property type="term" value="F:nuclease activity"/>
    <property type="evidence" value="ECO:0007669"/>
    <property type="project" value="UniProtKB-KW"/>
</dbReference>
<evidence type="ECO:0000256" key="1">
    <source>
        <dbReference type="ARBA" id="ARBA00001968"/>
    </source>
</evidence>
<dbReference type="GO" id="GO:0005634">
    <property type="term" value="C:nucleus"/>
    <property type="evidence" value="ECO:0007669"/>
    <property type="project" value="UniProtKB-SubCell"/>
</dbReference>
<dbReference type="GO" id="GO:0016787">
    <property type="term" value="F:hydrolase activity"/>
    <property type="evidence" value="ECO:0007669"/>
    <property type="project" value="UniProtKB-KW"/>
</dbReference>
<name>A0A9P0LVJ3_ACAOB</name>
<keyword evidence="6" id="KW-0378">Hydrolase</keyword>
<evidence type="ECO:0000313" key="10">
    <source>
        <dbReference type="Proteomes" id="UP001152888"/>
    </source>
</evidence>
<comment type="subcellular location">
    <subcellularLocation>
        <location evidence="2">Nucleus</location>
    </subcellularLocation>
</comment>
<evidence type="ECO:0000256" key="3">
    <source>
        <dbReference type="ARBA" id="ARBA00006958"/>
    </source>
</evidence>
<keyword evidence="10" id="KW-1185">Reference proteome</keyword>
<comment type="cofactor">
    <cofactor evidence="1">
        <name>a divalent metal cation</name>
        <dbReference type="ChEBI" id="CHEBI:60240"/>
    </cofactor>
</comment>
<dbReference type="OrthoDB" id="2668416at2759"/>
<dbReference type="PANTHER" id="PTHR22930">
    <property type="match status" value="1"/>
</dbReference>
<dbReference type="Pfam" id="PF13359">
    <property type="entry name" value="DDE_Tnp_4"/>
    <property type="match status" value="1"/>
</dbReference>